<dbReference type="Proteomes" id="UP000332933">
    <property type="component" value="Unassembled WGS sequence"/>
</dbReference>
<feature type="coiled-coil region" evidence="1">
    <location>
        <begin position="210"/>
        <end position="244"/>
    </location>
</feature>
<name>A0A485KS04_9STRA</name>
<proteinExistence type="predicted"/>
<dbReference type="EMBL" id="CAADRA010005258">
    <property type="protein sequence ID" value="VFT87774.1"/>
    <property type="molecule type" value="Genomic_DNA"/>
</dbReference>
<evidence type="ECO:0000256" key="1">
    <source>
        <dbReference type="SAM" id="Coils"/>
    </source>
</evidence>
<evidence type="ECO:0000313" key="4">
    <source>
        <dbReference type="EMBL" id="VFT87774.1"/>
    </source>
</evidence>
<evidence type="ECO:0000256" key="2">
    <source>
        <dbReference type="SAM" id="MobiDB-lite"/>
    </source>
</evidence>
<dbReference type="AlphaFoldDB" id="A0A485KS04"/>
<evidence type="ECO:0000313" key="5">
    <source>
        <dbReference type="Proteomes" id="UP000332933"/>
    </source>
</evidence>
<keyword evidence="1" id="KW-0175">Coiled coil</keyword>
<sequence>MHATDFPSSDDHVVFVESSTAVRHASLLLPTQAVDPPPRRNSVAAIPQTSSNHGSSFKAKLQQHLPRLSDMRAASLVSSLVKVDPNVRHVAQDVSQVDSFQALLHTFDEPREDEAVDADVRSVFGTLNSMLQPILQRMVSAEKLTNGKIARDVSAEAVALFGHGLQQVVRLVESPVVSTLLADVSHRLLQVDQFVRAYFVVESLELEQIVASLQDSLKEEEALVRRLQGELKAAEASHKRKVAEMTLRNVIQMAKLAKHEKGADSSVSYTYSDVDEDVYATNARLTKELTELKADAGTMRTQLESATRQISVLHGEVEALGEPLYRDRQIQTLQDELYCERKRVKALEMEVQELRLRQAEAAKVKVRAKESMVHKLRHVTQPTMQDTIETDDSDASSSSDKDDAPPTAALDQHRQVFLAMLNYTLRGEAHTLAKASFTTAAGVAQAVVKLKSMLPFKSRKLATVPLELVHLRNQMLAIYDRKRMHDEYTALVQSPRAPFHELTLGWFVSKYSTLVDAEKETRAFLNEIDRFRPLCGHVRLMGEFLEGRHSDEALEFYLWVTKALPLLDIGAPFPTATDLHPQYICKLKASLVTRTIFRLLKFQTCGVSKRDRALALDRLDALDVLVECHRLFAAATAKGPIYMGEFNALLDKFAECEPLGECYPLDVYLYLLVLMFEKQREWRMDRAVRVFHGVAYDVWKEDQKRRADAAMAGTIASTKKAQKAKEALGNKTKKKRKRKKAEKIPSHLSKEAFGLFLSKIDLNLAHGDLHDLTVKVLCTRPQYTVGITPETFVFTAHKHGWFRYDFATMPTLVDELHVTPDDCAAARKHLASAWELHAARLSVACERDKNPFVSRHILQCRTRLVAALRAPQPTDKVVEPVNPVRTLALFRAMLQLMWKLAGLRSFRTRYDDDDPDAPATPAPIVEITRSVELILVAKGIAAIPEVTPGPQVFDLPKDRAADDDLLSTVDGAAIRDLFPPQSALQTTECIELNRILHRYSWHLTEVFRAYSLICNPTFGLSFDGFQELTADLGILSPKLPLVAANTVFAAVAARRQCEKLDAAAFLELLIRLAVERQTRETGLPQSTRVALVFDHLCTNFVIPNICQSSSLNFRQQVAALEVQRLLHRHRNFLRRVFLHYARQDQSDDERSKMNLTEFETFVAEFCLNDHARFPASMNPLVFNSVQDDVDESQCVYQEFTTAIVAIAQIKQNNPFVKWRHTTATFINELIDFAATRHAKFRSILT</sequence>
<dbReference type="OrthoDB" id="78447at2759"/>
<feature type="region of interest" description="Disordered" evidence="2">
    <location>
        <begin position="32"/>
        <end position="56"/>
    </location>
</feature>
<organism evidence="4 5">
    <name type="scientific">Aphanomyces stellatus</name>
    <dbReference type="NCBI Taxonomy" id="120398"/>
    <lineage>
        <taxon>Eukaryota</taxon>
        <taxon>Sar</taxon>
        <taxon>Stramenopiles</taxon>
        <taxon>Oomycota</taxon>
        <taxon>Saprolegniomycetes</taxon>
        <taxon>Saprolegniales</taxon>
        <taxon>Verrucalvaceae</taxon>
        <taxon>Aphanomyces</taxon>
    </lineage>
</organism>
<reference evidence="3" key="2">
    <citation type="submission" date="2019-06" db="EMBL/GenBank/DDBJ databases">
        <title>Genomics analysis of Aphanomyces spp. identifies a new class of oomycete effector associated with host adaptation.</title>
        <authorList>
            <person name="Gaulin E."/>
        </authorList>
    </citation>
    <scope>NUCLEOTIDE SEQUENCE</scope>
    <source>
        <strain evidence="3">CBS 578.67</strain>
    </source>
</reference>
<feature type="region of interest" description="Disordered" evidence="2">
    <location>
        <begin position="381"/>
        <end position="408"/>
    </location>
</feature>
<protein>
    <submittedName>
        <fullName evidence="4">Aste57867_10906 protein</fullName>
    </submittedName>
</protein>
<keyword evidence="5" id="KW-1185">Reference proteome</keyword>
<feature type="coiled-coil region" evidence="1">
    <location>
        <begin position="282"/>
        <end position="369"/>
    </location>
</feature>
<accession>A0A485KS04</accession>
<reference evidence="4 5" key="1">
    <citation type="submission" date="2019-03" db="EMBL/GenBank/DDBJ databases">
        <authorList>
            <person name="Gaulin E."/>
            <person name="Dumas B."/>
        </authorList>
    </citation>
    <scope>NUCLEOTIDE SEQUENCE [LARGE SCALE GENOMIC DNA]</scope>
    <source>
        <strain evidence="4">CBS 568.67</strain>
    </source>
</reference>
<gene>
    <name evidence="4" type="primary">Aste57867_10906</name>
    <name evidence="3" type="ORF">As57867_010866</name>
    <name evidence="4" type="ORF">ASTE57867_10906</name>
</gene>
<evidence type="ECO:0000313" key="3">
    <source>
        <dbReference type="EMBL" id="KAF0698483.1"/>
    </source>
</evidence>
<dbReference type="EMBL" id="VJMH01005237">
    <property type="protein sequence ID" value="KAF0698483.1"/>
    <property type="molecule type" value="Genomic_DNA"/>
</dbReference>